<dbReference type="PROSITE" id="PS50958">
    <property type="entry name" value="SMB_2"/>
    <property type="match status" value="1"/>
</dbReference>
<evidence type="ECO:0000256" key="2">
    <source>
        <dbReference type="SAM" id="MobiDB-lite"/>
    </source>
</evidence>
<dbReference type="InterPro" id="IPR001212">
    <property type="entry name" value="Somatomedin_B_dom"/>
</dbReference>
<dbReference type="PANTHER" id="PTHR45902:SF1">
    <property type="entry name" value="LATROPHILIN RECEPTOR-LIKE PROTEIN A"/>
    <property type="match status" value="1"/>
</dbReference>
<organism evidence="5 6">
    <name type="scientific">Mytilus coruscus</name>
    <name type="common">Sea mussel</name>
    <dbReference type="NCBI Taxonomy" id="42192"/>
    <lineage>
        <taxon>Eukaryota</taxon>
        <taxon>Metazoa</taxon>
        <taxon>Spiralia</taxon>
        <taxon>Lophotrochozoa</taxon>
        <taxon>Mollusca</taxon>
        <taxon>Bivalvia</taxon>
        <taxon>Autobranchia</taxon>
        <taxon>Pteriomorphia</taxon>
        <taxon>Mytilida</taxon>
        <taxon>Mytiloidea</taxon>
        <taxon>Mytilidae</taxon>
        <taxon>Mytilinae</taxon>
        <taxon>Mytilus</taxon>
    </lineage>
</organism>
<accession>A0A6J8DJR5</accession>
<feature type="transmembrane region" description="Helical" evidence="3">
    <location>
        <begin position="7"/>
        <end position="25"/>
    </location>
</feature>
<name>A0A6J8DJR5_MYTCO</name>
<keyword evidence="3" id="KW-0812">Transmembrane</keyword>
<dbReference type="AlphaFoldDB" id="A0A6J8DJR5"/>
<keyword evidence="3" id="KW-0472">Membrane</keyword>
<keyword evidence="6" id="KW-1185">Reference proteome</keyword>
<dbReference type="InterPro" id="IPR053231">
    <property type="entry name" value="GPCR_LN-TM7"/>
</dbReference>
<keyword evidence="3" id="KW-1133">Transmembrane helix</keyword>
<feature type="compositionally biased region" description="Polar residues" evidence="2">
    <location>
        <begin position="47"/>
        <end position="58"/>
    </location>
</feature>
<feature type="domain" description="SMB" evidence="4">
    <location>
        <begin position="200"/>
        <end position="246"/>
    </location>
</feature>
<evidence type="ECO:0000313" key="5">
    <source>
        <dbReference type="EMBL" id="CAC5408245.1"/>
    </source>
</evidence>
<evidence type="ECO:0000256" key="3">
    <source>
        <dbReference type="SAM" id="Phobius"/>
    </source>
</evidence>
<feature type="compositionally biased region" description="Polar residues" evidence="2">
    <location>
        <begin position="30"/>
        <end position="40"/>
    </location>
</feature>
<evidence type="ECO:0000313" key="6">
    <source>
        <dbReference type="Proteomes" id="UP000507470"/>
    </source>
</evidence>
<gene>
    <name evidence="5" type="ORF">MCOR_41657</name>
</gene>
<evidence type="ECO:0000259" key="4">
    <source>
        <dbReference type="PROSITE" id="PS50958"/>
    </source>
</evidence>
<reference evidence="5 6" key="1">
    <citation type="submission" date="2020-06" db="EMBL/GenBank/DDBJ databases">
        <authorList>
            <person name="Li R."/>
            <person name="Bekaert M."/>
        </authorList>
    </citation>
    <scope>NUCLEOTIDE SEQUENCE [LARGE SCALE GENOMIC DNA]</scope>
    <source>
        <strain evidence="6">wild</strain>
    </source>
</reference>
<proteinExistence type="predicted"/>
<feature type="region of interest" description="Disordered" evidence="2">
    <location>
        <begin position="30"/>
        <end position="68"/>
    </location>
</feature>
<protein>
    <recommendedName>
        <fullName evidence="4">SMB domain-containing protein</fullName>
    </recommendedName>
</protein>
<dbReference type="PANTHER" id="PTHR45902">
    <property type="entry name" value="LATROPHILIN RECEPTOR-LIKE PROTEIN A"/>
    <property type="match status" value="1"/>
</dbReference>
<keyword evidence="1" id="KW-1015">Disulfide bond</keyword>
<dbReference type="OrthoDB" id="98591at2759"/>
<dbReference type="EMBL" id="CACVKT020007519">
    <property type="protein sequence ID" value="CAC5408245.1"/>
    <property type="molecule type" value="Genomic_DNA"/>
</dbReference>
<evidence type="ECO:0000256" key="1">
    <source>
        <dbReference type="ARBA" id="ARBA00023157"/>
    </source>
</evidence>
<sequence length="396" mass="44653">MKTTRQSYLPVLFLLVCSVISWNFVTKTGGSGNNNQNTVTKTKRSSDSSANYYQNTATKTERIPDGSANYNQNTVTKMEGISDGSVNYNQNTVVKTKGISDGSVNYNQNGSVNYNQNTAAKTERISDGSAIHTKDDKRYRPDVFTASLTTVNDVLSKGLTESETNFPSEIKNLERNETLDLLSVLSTQSTMHLNTFQEPRRDPCHEYGTCSVAQNKSKWYCYCDKDCQIFNDCCNDYNGTIRNNNSQLSFGCYRQIYIFNSPGQAGFLAVDSCPDSYKNITVKERCLQNNFAENGLFVSHGKILTFKNKFCALCNNVTDVQEFDIVFATIEGEYEYILNLKKENRRTYLLNNAEFQGYSTTQHQPSVLSDQSYINQQQPMSKSQQSNFCTSIVEIV</sequence>
<dbReference type="Proteomes" id="UP000507470">
    <property type="component" value="Unassembled WGS sequence"/>
</dbReference>